<dbReference type="SUPFAM" id="SSF55073">
    <property type="entry name" value="Nucleotide cyclase"/>
    <property type="match status" value="1"/>
</dbReference>
<dbReference type="eggNOG" id="COG4252">
    <property type="taxonomic scope" value="Bacteria"/>
</dbReference>
<dbReference type="GO" id="GO:0035556">
    <property type="term" value="P:intracellular signal transduction"/>
    <property type="evidence" value="ECO:0007669"/>
    <property type="project" value="InterPro"/>
</dbReference>
<dbReference type="KEGG" id="din:Selin_0212"/>
<dbReference type="CDD" id="cd07302">
    <property type="entry name" value="CHD"/>
    <property type="match status" value="1"/>
</dbReference>
<feature type="transmembrane region" description="Helical" evidence="1">
    <location>
        <begin position="407"/>
        <end position="426"/>
    </location>
</feature>
<evidence type="ECO:0000313" key="4">
    <source>
        <dbReference type="Proteomes" id="UP000002572"/>
    </source>
</evidence>
<keyword evidence="4" id="KW-1185">Reference proteome</keyword>
<feature type="transmembrane region" description="Helical" evidence="1">
    <location>
        <begin position="381"/>
        <end position="401"/>
    </location>
</feature>
<dbReference type="GO" id="GO:0006171">
    <property type="term" value="P:cAMP biosynthetic process"/>
    <property type="evidence" value="ECO:0007669"/>
    <property type="project" value="TreeGrafter"/>
</dbReference>
<sequence length="753" mass="83467">MLFYLSAHYIHVMPEGKLAKVYNRKLLPWQYVGSLCIVLALLGEMAGFWTLRLMERLEWLSYDLRVQATLIGDKDPSIVLIDLDERSLSEIGQWPWTRHQIAELTTILFEEYGISILGFDIVFAEPEGNLLAQQWGQLRERYPDLPPAPDVESGDAILASALATYPVVMGYYFQSQAGDSDPPSSGALPIPLLVDAEPEIIEAVPWPRPERFTGNLADLQHAALGGGFFDNPFVDADGVFRRVPVVQYWEGALYPNLPTAMIYTLFGQPPVTLKVSEGAGIIQLETIELGGFEIPVDARGGALVPWYGPRGHFTYISAADILFRRTDPRALEGALAIFGASAPGLMDLRSTPVASVYPGPEINASMLAGILHQSYKAEPPYTLAAALLVLGIVGGLSTLLFPRLQAVSIVASSALLAAIHTGLNLWAWQQNWVLPFASGLVLLLLLSLWHLTMNFWRESQQKSWVTDRFGQYVPPELVDEMVHTPESFGLEGEQRDLSVLFSDVRGFTSFSEGIAPTELTNVMNRLLTPITKAIHQHRGTIDKYMGDAVMAFWGAPLADAEHARHSLEGAFAMLQALEEINREFTAEGMKALAMGIGINSGPMNVGNMGSEFRMAYTVMGDNVNLGSRLEGLTKAYGVNIIISEATATAAPDWACRCIDRVRVKGRTTPISIYEPIGIHIELSSETKEWIKRHEKAMNAYAQQQFRQAYDDFSHISHDYPTDNVARLYLERIDHYLAEPPGPHWDGVWTHTEK</sequence>
<dbReference type="SMART" id="SM01080">
    <property type="entry name" value="CHASE2"/>
    <property type="match status" value="1"/>
</dbReference>
<evidence type="ECO:0000313" key="3">
    <source>
        <dbReference type="EMBL" id="ADU64969.1"/>
    </source>
</evidence>
<name>E6W630_DESIS</name>
<evidence type="ECO:0000256" key="1">
    <source>
        <dbReference type="SAM" id="Phobius"/>
    </source>
</evidence>
<proteinExistence type="predicted"/>
<dbReference type="InterPro" id="IPR007890">
    <property type="entry name" value="CHASE2"/>
</dbReference>
<dbReference type="STRING" id="653733.Selin_0212"/>
<dbReference type="PROSITE" id="PS50125">
    <property type="entry name" value="GUANYLATE_CYCLASE_2"/>
    <property type="match status" value="1"/>
</dbReference>
<keyword evidence="1" id="KW-1133">Transmembrane helix</keyword>
<dbReference type="InterPro" id="IPR029787">
    <property type="entry name" value="Nucleotide_cyclase"/>
</dbReference>
<dbReference type="SMART" id="SM00044">
    <property type="entry name" value="CYCc"/>
    <property type="match status" value="1"/>
</dbReference>
<dbReference type="AlphaFoldDB" id="E6W630"/>
<protein>
    <submittedName>
        <fullName evidence="3">Adenylyl cyclase class-3/4/guanylyl cyclase</fullName>
    </submittedName>
</protein>
<dbReference type="GO" id="GO:0004016">
    <property type="term" value="F:adenylate cyclase activity"/>
    <property type="evidence" value="ECO:0007669"/>
    <property type="project" value="UniProtKB-ARBA"/>
</dbReference>
<dbReference type="Gene3D" id="3.30.70.1230">
    <property type="entry name" value="Nucleotide cyclase"/>
    <property type="match status" value="1"/>
</dbReference>
<dbReference type="Pfam" id="PF05226">
    <property type="entry name" value="CHASE2"/>
    <property type="match status" value="1"/>
</dbReference>
<dbReference type="Pfam" id="PF00211">
    <property type="entry name" value="Guanylate_cyc"/>
    <property type="match status" value="1"/>
</dbReference>
<dbReference type="InterPro" id="IPR001054">
    <property type="entry name" value="A/G_cyclase"/>
</dbReference>
<dbReference type="PANTHER" id="PTHR43081">
    <property type="entry name" value="ADENYLATE CYCLASE, TERMINAL-DIFFERENTIATION SPECIFIC-RELATED"/>
    <property type="match status" value="1"/>
</dbReference>
<feature type="transmembrane region" description="Helical" evidence="1">
    <location>
        <begin position="31"/>
        <end position="51"/>
    </location>
</feature>
<keyword evidence="1" id="KW-0812">Transmembrane</keyword>
<dbReference type="InterPro" id="IPR050697">
    <property type="entry name" value="Adenylyl/Guanylyl_Cyclase_3/4"/>
</dbReference>
<dbReference type="Proteomes" id="UP000002572">
    <property type="component" value="Chromosome"/>
</dbReference>
<dbReference type="EMBL" id="CP002432">
    <property type="protein sequence ID" value="ADU64969.1"/>
    <property type="molecule type" value="Genomic_DNA"/>
</dbReference>
<keyword evidence="1" id="KW-0472">Membrane</keyword>
<reference evidence="3 4" key="1">
    <citation type="submission" date="2010-12" db="EMBL/GenBank/DDBJ databases">
        <title>Complete sequence of Desulfurispirillum indicum S5.</title>
        <authorList>
            <consortium name="US DOE Joint Genome Institute"/>
            <person name="Lucas S."/>
            <person name="Copeland A."/>
            <person name="Lapidus A."/>
            <person name="Cheng J.-F."/>
            <person name="Goodwin L."/>
            <person name="Pitluck S."/>
            <person name="Chertkov O."/>
            <person name="Held B."/>
            <person name="Detter J.C."/>
            <person name="Han C."/>
            <person name="Tapia R."/>
            <person name="Land M."/>
            <person name="Hauser L."/>
            <person name="Kyrpides N."/>
            <person name="Ivanova N."/>
            <person name="Mikhailova N."/>
            <person name="Haggblom M."/>
            <person name="Rauschenbach I."/>
            <person name="Bini E."/>
            <person name="Woyke T."/>
        </authorList>
    </citation>
    <scope>NUCLEOTIDE SEQUENCE [LARGE SCALE GENOMIC DNA]</scope>
    <source>
        <strain evidence="4">ATCC BAA-1389 / DSM 22839 / S5</strain>
    </source>
</reference>
<accession>E6W630</accession>
<feature type="domain" description="Guanylate cyclase" evidence="2">
    <location>
        <begin position="498"/>
        <end position="630"/>
    </location>
</feature>
<dbReference type="PANTHER" id="PTHR43081:SF1">
    <property type="entry name" value="ADENYLATE CYCLASE, TERMINAL-DIFFERENTIATION SPECIFIC"/>
    <property type="match status" value="1"/>
</dbReference>
<evidence type="ECO:0000259" key="2">
    <source>
        <dbReference type="PROSITE" id="PS50125"/>
    </source>
</evidence>
<dbReference type="InParanoid" id="E6W630"/>
<dbReference type="HOGENOM" id="CLU_000445_85_1_0"/>
<dbReference type="eggNOG" id="COG2114">
    <property type="taxonomic scope" value="Bacteria"/>
</dbReference>
<organism evidence="3 4">
    <name type="scientific">Desulfurispirillum indicum (strain ATCC BAA-1389 / DSM 22839 / S5)</name>
    <dbReference type="NCBI Taxonomy" id="653733"/>
    <lineage>
        <taxon>Bacteria</taxon>
        <taxon>Pseudomonadati</taxon>
        <taxon>Chrysiogenota</taxon>
        <taxon>Chrysiogenia</taxon>
        <taxon>Chrysiogenales</taxon>
        <taxon>Chrysiogenaceae</taxon>
        <taxon>Desulfurispirillum</taxon>
    </lineage>
</organism>
<feature type="transmembrane region" description="Helical" evidence="1">
    <location>
        <begin position="433"/>
        <end position="451"/>
    </location>
</feature>
<gene>
    <name evidence="3" type="ordered locus">Selin_0212</name>
</gene>